<reference evidence="3 4" key="1">
    <citation type="submission" date="2022-04" db="EMBL/GenBank/DDBJ databases">
        <title>Positive selection, recombination, and allopatry shape intraspecific diversity of widespread and dominant cyanobacteria.</title>
        <authorList>
            <person name="Wei J."/>
            <person name="Shu W."/>
            <person name="Hu C."/>
        </authorList>
    </citation>
    <scope>NUCLEOTIDE SEQUENCE [LARGE SCALE GENOMIC DNA]</scope>
    <source>
        <strain evidence="3 4">GB2-A5</strain>
    </source>
</reference>
<protein>
    <submittedName>
        <fullName evidence="3">Uncharacterized protein</fullName>
    </submittedName>
</protein>
<gene>
    <name evidence="3" type="ORF">NDI37_20385</name>
</gene>
<dbReference type="EMBL" id="JAMPKK010000051">
    <property type="protein sequence ID" value="MEP0866813.1"/>
    <property type="molecule type" value="Genomic_DNA"/>
</dbReference>
<feature type="compositionally biased region" description="Polar residues" evidence="1">
    <location>
        <begin position="95"/>
        <end position="125"/>
    </location>
</feature>
<keyword evidence="2" id="KW-1133">Transmembrane helix</keyword>
<feature type="region of interest" description="Disordered" evidence="1">
    <location>
        <begin position="94"/>
        <end position="125"/>
    </location>
</feature>
<feature type="transmembrane region" description="Helical" evidence="2">
    <location>
        <begin position="55"/>
        <end position="79"/>
    </location>
</feature>
<keyword evidence="2" id="KW-0472">Membrane</keyword>
<comment type="caution">
    <text evidence="3">The sequence shown here is derived from an EMBL/GenBank/DDBJ whole genome shotgun (WGS) entry which is preliminary data.</text>
</comment>
<sequence length="125" mass="14119">MCNYPKTDTNQTPESVNQGKANSHRFTSRNSNLQNRASERRFQERSYLADKNSNAVINGLMNLSLTSIISFLVAALFFIAHKNEDSLLIVPALNDTPSQSSNKESSIKNQVKQRRWSTSDVAHIY</sequence>
<evidence type="ECO:0000313" key="3">
    <source>
        <dbReference type="EMBL" id="MEP0866813.1"/>
    </source>
</evidence>
<keyword evidence="4" id="KW-1185">Reference proteome</keyword>
<dbReference type="Proteomes" id="UP001442494">
    <property type="component" value="Unassembled WGS sequence"/>
</dbReference>
<accession>A0ABV0JTV1</accession>
<evidence type="ECO:0000313" key="4">
    <source>
        <dbReference type="Proteomes" id="UP001442494"/>
    </source>
</evidence>
<dbReference type="RefSeq" id="WP_190425037.1">
    <property type="nucleotide sequence ID" value="NZ_JAMPKK010000051.1"/>
</dbReference>
<proteinExistence type="predicted"/>
<feature type="region of interest" description="Disordered" evidence="1">
    <location>
        <begin position="1"/>
        <end position="41"/>
    </location>
</feature>
<evidence type="ECO:0000256" key="1">
    <source>
        <dbReference type="SAM" id="MobiDB-lite"/>
    </source>
</evidence>
<organism evidence="3 4">
    <name type="scientific">Funiculus sociatus GB2-A5</name>
    <dbReference type="NCBI Taxonomy" id="2933946"/>
    <lineage>
        <taxon>Bacteria</taxon>
        <taxon>Bacillati</taxon>
        <taxon>Cyanobacteriota</taxon>
        <taxon>Cyanophyceae</taxon>
        <taxon>Coleofasciculales</taxon>
        <taxon>Coleofasciculaceae</taxon>
        <taxon>Funiculus</taxon>
    </lineage>
</organism>
<keyword evidence="2" id="KW-0812">Transmembrane</keyword>
<feature type="compositionally biased region" description="Polar residues" evidence="1">
    <location>
        <begin position="1"/>
        <end position="21"/>
    </location>
</feature>
<evidence type="ECO:0000256" key="2">
    <source>
        <dbReference type="SAM" id="Phobius"/>
    </source>
</evidence>
<name>A0ABV0JTV1_9CYAN</name>